<evidence type="ECO:0000313" key="1">
    <source>
        <dbReference type="EMBL" id="QJA83207.1"/>
    </source>
</evidence>
<protein>
    <submittedName>
        <fullName evidence="1">Uncharacterized protein</fullName>
    </submittedName>
</protein>
<name>A0A6M3KMF1_9ZZZZ</name>
<sequence length="77" mass="8760">MMPYEPMVVVPDTYRGIDNDREHGSVAMLVDNFGETVRLVQANETVIVLPTSDADTLIMVQAWFWMLRKMESAEVAK</sequence>
<accession>A0A6M3KMF1</accession>
<dbReference type="EMBL" id="MT142506">
    <property type="protein sequence ID" value="QJA83207.1"/>
    <property type="molecule type" value="Genomic_DNA"/>
</dbReference>
<gene>
    <name evidence="1" type="ORF">MM415A00305_0005</name>
</gene>
<reference evidence="1" key="1">
    <citation type="submission" date="2020-03" db="EMBL/GenBank/DDBJ databases">
        <title>The deep terrestrial virosphere.</title>
        <authorList>
            <person name="Holmfeldt K."/>
            <person name="Nilsson E."/>
            <person name="Simone D."/>
            <person name="Lopez-Fernandez M."/>
            <person name="Wu X."/>
            <person name="de Brujin I."/>
            <person name="Lundin D."/>
            <person name="Andersson A."/>
            <person name="Bertilsson S."/>
            <person name="Dopson M."/>
        </authorList>
    </citation>
    <scope>NUCLEOTIDE SEQUENCE</scope>
    <source>
        <strain evidence="1">MM415A00305</strain>
    </source>
</reference>
<dbReference type="AlphaFoldDB" id="A0A6M3KMF1"/>
<proteinExistence type="predicted"/>
<organism evidence="1">
    <name type="scientific">viral metagenome</name>
    <dbReference type="NCBI Taxonomy" id="1070528"/>
    <lineage>
        <taxon>unclassified sequences</taxon>
        <taxon>metagenomes</taxon>
        <taxon>organismal metagenomes</taxon>
    </lineage>
</organism>